<evidence type="ECO:0000313" key="3">
    <source>
        <dbReference type="Proteomes" id="UP001595698"/>
    </source>
</evidence>
<name>A0ABV8FD43_9ACTN</name>
<gene>
    <name evidence="2" type="ORF">ACFOYY_41145</name>
</gene>
<proteinExistence type="predicted"/>
<sequence>MRKTSAVTTLAAVAAFLFVASPSPALAAPSAPALAAASGLKTVYGWAKRSGNSAMIVTPYRAHREGTGGDWYLGKRAGDPVRIDYTEGLDYRQINKKCGYGPSPYKSRNTRSTSATGTVKCDPGHLYLRLREGRTPVKVVYDPAGPMAVKVYELVGP</sequence>
<keyword evidence="1" id="KW-0732">Signal</keyword>
<comment type="caution">
    <text evidence="2">The sequence shown here is derived from an EMBL/GenBank/DDBJ whole genome shotgun (WGS) entry which is preliminary data.</text>
</comment>
<accession>A0ABV8FD43</accession>
<feature type="chain" id="PRO_5045062201" evidence="1">
    <location>
        <begin position="28"/>
        <end position="157"/>
    </location>
</feature>
<evidence type="ECO:0000256" key="1">
    <source>
        <dbReference type="SAM" id="SignalP"/>
    </source>
</evidence>
<dbReference type="RefSeq" id="WP_352012141.1">
    <property type="nucleotide sequence ID" value="NZ_JBHSBC010000058.1"/>
</dbReference>
<organism evidence="2 3">
    <name type="scientific">Streptosporangium jomthongense</name>
    <dbReference type="NCBI Taxonomy" id="1193683"/>
    <lineage>
        <taxon>Bacteria</taxon>
        <taxon>Bacillati</taxon>
        <taxon>Actinomycetota</taxon>
        <taxon>Actinomycetes</taxon>
        <taxon>Streptosporangiales</taxon>
        <taxon>Streptosporangiaceae</taxon>
        <taxon>Streptosporangium</taxon>
    </lineage>
</organism>
<dbReference type="Proteomes" id="UP001595698">
    <property type="component" value="Unassembled WGS sequence"/>
</dbReference>
<keyword evidence="3" id="KW-1185">Reference proteome</keyword>
<feature type="signal peptide" evidence="1">
    <location>
        <begin position="1"/>
        <end position="27"/>
    </location>
</feature>
<evidence type="ECO:0000313" key="2">
    <source>
        <dbReference type="EMBL" id="MFC3986596.1"/>
    </source>
</evidence>
<reference evidence="3" key="1">
    <citation type="journal article" date="2019" name="Int. J. Syst. Evol. Microbiol.">
        <title>The Global Catalogue of Microorganisms (GCM) 10K type strain sequencing project: providing services to taxonomists for standard genome sequencing and annotation.</title>
        <authorList>
            <consortium name="The Broad Institute Genomics Platform"/>
            <consortium name="The Broad Institute Genome Sequencing Center for Infectious Disease"/>
            <person name="Wu L."/>
            <person name="Ma J."/>
        </authorList>
    </citation>
    <scope>NUCLEOTIDE SEQUENCE [LARGE SCALE GENOMIC DNA]</scope>
    <source>
        <strain evidence="3">TBRC 7912</strain>
    </source>
</reference>
<protein>
    <submittedName>
        <fullName evidence="2">Uncharacterized protein</fullName>
    </submittedName>
</protein>
<dbReference type="EMBL" id="JBHSBC010000058">
    <property type="protein sequence ID" value="MFC3986596.1"/>
    <property type="molecule type" value="Genomic_DNA"/>
</dbReference>